<dbReference type="GO" id="GO:0005085">
    <property type="term" value="F:guanyl-nucleotide exchange factor activity"/>
    <property type="evidence" value="ECO:0007669"/>
    <property type="project" value="InterPro"/>
</dbReference>
<feature type="domain" description="RUN" evidence="1">
    <location>
        <begin position="23"/>
        <end position="90"/>
    </location>
</feature>
<proteinExistence type="predicted"/>
<dbReference type="InterPro" id="IPR004012">
    <property type="entry name" value="Run_dom"/>
</dbReference>
<dbReference type="PANTHER" id="PTHR46070">
    <property type="entry name" value="PINSTRIPE, ISOFORM A"/>
    <property type="match status" value="1"/>
</dbReference>
<evidence type="ECO:0000313" key="2">
    <source>
        <dbReference type="EnsemblMetazoa" id="CJA33394.1"/>
    </source>
</evidence>
<keyword evidence="3" id="KW-1185">Reference proteome</keyword>
<dbReference type="SUPFAM" id="SSF140741">
    <property type="entry name" value="RUN domain-like"/>
    <property type="match status" value="1"/>
</dbReference>
<name>A0A8R1IKW3_CAEJA</name>
<sequence length="90" mass="9937">MLVDKMGKEAVQLGHLDAGITGVEENTLVASFCDLLERIWAHGLKNKHGKSSLWNFVLQHQDFEKPGLTTRASSTSMLTPGKKGIWIGNF</sequence>
<dbReference type="PANTHER" id="PTHR46070:SF1">
    <property type="entry name" value="PINSTRIPE, ISOFORM A"/>
    <property type="match status" value="1"/>
</dbReference>
<organism evidence="2 3">
    <name type="scientific">Caenorhabditis japonica</name>
    <dbReference type="NCBI Taxonomy" id="281687"/>
    <lineage>
        <taxon>Eukaryota</taxon>
        <taxon>Metazoa</taxon>
        <taxon>Ecdysozoa</taxon>
        <taxon>Nematoda</taxon>
        <taxon>Chromadorea</taxon>
        <taxon>Rhabditida</taxon>
        <taxon>Rhabditina</taxon>
        <taxon>Rhabditomorpha</taxon>
        <taxon>Rhabditoidea</taxon>
        <taxon>Rhabditidae</taxon>
        <taxon>Peloderinae</taxon>
        <taxon>Caenorhabditis</taxon>
    </lineage>
</organism>
<dbReference type="Gene3D" id="1.20.58.900">
    <property type="match status" value="1"/>
</dbReference>
<evidence type="ECO:0000313" key="3">
    <source>
        <dbReference type="Proteomes" id="UP000005237"/>
    </source>
</evidence>
<protein>
    <submittedName>
        <fullName evidence="2">RUN domain-containing protein</fullName>
    </submittedName>
</protein>
<dbReference type="InterPro" id="IPR047278">
    <property type="entry name" value="DEN5A/B"/>
</dbReference>
<reference evidence="3" key="1">
    <citation type="submission" date="2010-08" db="EMBL/GenBank/DDBJ databases">
        <authorList>
            <consortium name="Caenorhabditis japonica Sequencing Consortium"/>
            <person name="Wilson R.K."/>
        </authorList>
    </citation>
    <scope>NUCLEOTIDE SEQUENCE [LARGE SCALE GENOMIC DNA]</scope>
    <source>
        <strain evidence="3">DF5081</strain>
    </source>
</reference>
<accession>A0A8R1IKW3</accession>
<dbReference type="EnsemblMetazoa" id="CJA33394.1">
    <property type="protein sequence ID" value="CJA33394.1"/>
    <property type="gene ID" value="WBGene00209241"/>
</dbReference>
<dbReference type="Proteomes" id="UP000005237">
    <property type="component" value="Unassembled WGS sequence"/>
</dbReference>
<reference evidence="2" key="2">
    <citation type="submission" date="2022-06" db="UniProtKB">
        <authorList>
            <consortium name="EnsemblMetazoa"/>
        </authorList>
    </citation>
    <scope>IDENTIFICATION</scope>
    <source>
        <strain evidence="2">DF5081</strain>
    </source>
</reference>
<dbReference type="InterPro" id="IPR037213">
    <property type="entry name" value="Run_dom_sf"/>
</dbReference>
<evidence type="ECO:0000259" key="1">
    <source>
        <dbReference type="PROSITE" id="PS50826"/>
    </source>
</evidence>
<dbReference type="GO" id="GO:0031267">
    <property type="term" value="F:small GTPase binding"/>
    <property type="evidence" value="ECO:0007669"/>
    <property type="project" value="InterPro"/>
</dbReference>
<dbReference type="PROSITE" id="PS50826">
    <property type="entry name" value="RUN"/>
    <property type="match status" value="1"/>
</dbReference>
<dbReference type="AlphaFoldDB" id="A0A8R1IKW3"/>